<gene>
    <name evidence="1" type="ORF">Sjap_004757</name>
</gene>
<dbReference type="AlphaFoldDB" id="A0AAP0K449"/>
<protein>
    <submittedName>
        <fullName evidence="1">Uncharacterized protein</fullName>
    </submittedName>
</protein>
<comment type="caution">
    <text evidence="1">The sequence shown here is derived from an EMBL/GenBank/DDBJ whole genome shotgun (WGS) entry which is preliminary data.</text>
</comment>
<keyword evidence="2" id="KW-1185">Reference proteome</keyword>
<dbReference type="EMBL" id="JBBNAE010000002">
    <property type="protein sequence ID" value="KAK9144854.1"/>
    <property type="molecule type" value="Genomic_DNA"/>
</dbReference>
<sequence length="82" mass="9121">MGIVLKKLDILELARLSSSDLFAWRPALSSSSSPTIPHEKFNYKKIFIQQSLHFSDGLKVGSLLPFNTSATYVTYAQSLSLD</sequence>
<proteinExistence type="predicted"/>
<evidence type="ECO:0000313" key="1">
    <source>
        <dbReference type="EMBL" id="KAK9144854.1"/>
    </source>
</evidence>
<name>A0AAP0K449_9MAGN</name>
<evidence type="ECO:0000313" key="2">
    <source>
        <dbReference type="Proteomes" id="UP001417504"/>
    </source>
</evidence>
<dbReference type="Proteomes" id="UP001417504">
    <property type="component" value="Unassembled WGS sequence"/>
</dbReference>
<reference evidence="1 2" key="1">
    <citation type="submission" date="2024-01" db="EMBL/GenBank/DDBJ databases">
        <title>Genome assemblies of Stephania.</title>
        <authorList>
            <person name="Yang L."/>
        </authorList>
    </citation>
    <scope>NUCLEOTIDE SEQUENCE [LARGE SCALE GENOMIC DNA]</scope>
    <source>
        <strain evidence="1">QJT</strain>
        <tissue evidence="1">Leaf</tissue>
    </source>
</reference>
<accession>A0AAP0K449</accession>
<organism evidence="1 2">
    <name type="scientific">Stephania japonica</name>
    <dbReference type="NCBI Taxonomy" id="461633"/>
    <lineage>
        <taxon>Eukaryota</taxon>
        <taxon>Viridiplantae</taxon>
        <taxon>Streptophyta</taxon>
        <taxon>Embryophyta</taxon>
        <taxon>Tracheophyta</taxon>
        <taxon>Spermatophyta</taxon>
        <taxon>Magnoliopsida</taxon>
        <taxon>Ranunculales</taxon>
        <taxon>Menispermaceae</taxon>
        <taxon>Menispermoideae</taxon>
        <taxon>Cissampelideae</taxon>
        <taxon>Stephania</taxon>
    </lineage>
</organism>